<keyword evidence="3" id="KW-0560">Oxidoreductase</keyword>
<dbReference type="Gene3D" id="1.10.8.610">
    <property type="entry name" value="SirC, precorrin-2 dehydrogenase, C-terminal helical domain-like"/>
    <property type="match status" value="1"/>
</dbReference>
<evidence type="ECO:0000256" key="2">
    <source>
        <dbReference type="ARBA" id="ARBA00012400"/>
    </source>
</evidence>
<evidence type="ECO:0000256" key="3">
    <source>
        <dbReference type="ARBA" id="ARBA00023002"/>
    </source>
</evidence>
<dbReference type="InterPro" id="IPR019478">
    <property type="entry name" value="Sirohaem_synthase_dimer_dom"/>
</dbReference>
<organism evidence="9">
    <name type="scientific">Heliophilum fasciatum</name>
    <dbReference type="NCBI Taxonomy" id="35700"/>
    <lineage>
        <taxon>Bacteria</taxon>
        <taxon>Bacillati</taxon>
        <taxon>Bacillota</taxon>
        <taxon>Clostridia</taxon>
        <taxon>Eubacteriales</taxon>
        <taxon>Heliobacteriaceae</taxon>
        <taxon>Heliophilum</taxon>
    </lineage>
</organism>
<dbReference type="PANTHER" id="PTHR35330">
    <property type="entry name" value="SIROHEME BIOSYNTHESIS PROTEIN MET8"/>
    <property type="match status" value="1"/>
</dbReference>
<keyword evidence="11" id="KW-1185">Reference proteome</keyword>
<dbReference type="EMBL" id="SLXT01000017">
    <property type="protein sequence ID" value="TCP63597.1"/>
    <property type="molecule type" value="Genomic_DNA"/>
</dbReference>
<dbReference type="UniPathway" id="UPA00262">
    <property type="reaction ID" value="UER00222"/>
</dbReference>
<evidence type="ECO:0000259" key="8">
    <source>
        <dbReference type="Pfam" id="PF14824"/>
    </source>
</evidence>
<dbReference type="AlphaFoldDB" id="A7UGU8"/>
<dbReference type="InterPro" id="IPR006367">
    <property type="entry name" value="Sirohaem_synthase_N"/>
</dbReference>
<name>A7UGU8_9FIRM</name>
<dbReference type="RefSeq" id="WP_243116876.1">
    <property type="nucleotide sequence ID" value="NZ_JAOQNU010000016.1"/>
</dbReference>
<comment type="pathway">
    <text evidence="1">Porphyrin-containing compound metabolism; siroheme biosynthesis; sirohydrochlorin from precorrin-2: step 1/1.</text>
</comment>
<protein>
    <recommendedName>
        <fullName evidence="2">precorrin-2 dehydrogenase</fullName>
        <ecNumber evidence="2">1.3.1.76</ecNumber>
    </recommendedName>
</protein>
<reference evidence="9" key="3">
    <citation type="submission" date="2007-07" db="EMBL/GenBank/DDBJ databases">
        <authorList>
            <person name="Xiong J."/>
        </authorList>
    </citation>
    <scope>NUCLEOTIDE SEQUENCE</scope>
</reference>
<evidence type="ECO:0000313" key="9">
    <source>
        <dbReference type="EMBL" id="ABU41506.1"/>
    </source>
</evidence>
<dbReference type="EMBL" id="EU068732">
    <property type="protein sequence ID" value="ABU41506.1"/>
    <property type="molecule type" value="Genomic_DNA"/>
</dbReference>
<dbReference type="Pfam" id="PF14824">
    <property type="entry name" value="Sirohm_synth_M"/>
    <property type="match status" value="1"/>
</dbReference>
<evidence type="ECO:0000256" key="5">
    <source>
        <dbReference type="ARBA" id="ARBA00023244"/>
    </source>
</evidence>
<dbReference type="InterPro" id="IPR028161">
    <property type="entry name" value="Met8-like"/>
</dbReference>
<keyword evidence="4" id="KW-0520">NAD</keyword>
<reference evidence="9" key="1">
    <citation type="journal article" date="2006" name="Gene">
        <title>A specific and versatile genome walking technique.</title>
        <authorList>
            <person name="Guo H."/>
            <person name="Xiong J."/>
        </authorList>
    </citation>
    <scope>NUCLEOTIDE SEQUENCE</scope>
</reference>
<evidence type="ECO:0000259" key="7">
    <source>
        <dbReference type="Pfam" id="PF10414"/>
    </source>
</evidence>
<dbReference type="GO" id="GO:0043115">
    <property type="term" value="F:precorrin-2 dehydrogenase activity"/>
    <property type="evidence" value="ECO:0007669"/>
    <property type="project" value="UniProtKB-EC"/>
</dbReference>
<dbReference type="EC" id="1.3.1.76" evidence="2"/>
<reference evidence="9" key="2">
    <citation type="journal article" date="2007" name="Microbiology">
        <title>Insight into the haem d1 biosynthesis pathway in heliobacteria through bioinformatics analysis.</title>
        <authorList>
            <person name="Xiong J."/>
            <person name="Bauer C.E."/>
            <person name="Pancholy A."/>
        </authorList>
    </citation>
    <scope>NUCLEOTIDE SEQUENCE</scope>
</reference>
<accession>A7UGU8</accession>
<dbReference type="GO" id="GO:0019354">
    <property type="term" value="P:siroheme biosynthetic process"/>
    <property type="evidence" value="ECO:0007669"/>
    <property type="project" value="UniProtKB-UniPathway"/>
</dbReference>
<evidence type="ECO:0000256" key="1">
    <source>
        <dbReference type="ARBA" id="ARBA00005010"/>
    </source>
</evidence>
<evidence type="ECO:0000256" key="4">
    <source>
        <dbReference type="ARBA" id="ARBA00023027"/>
    </source>
</evidence>
<evidence type="ECO:0000313" key="11">
    <source>
        <dbReference type="Proteomes" id="UP000294813"/>
    </source>
</evidence>
<gene>
    <name evidence="9" type="primary">cysGB</name>
    <name evidence="10" type="ORF">EDD73_11722</name>
</gene>
<dbReference type="Proteomes" id="UP000294813">
    <property type="component" value="Unassembled WGS sequence"/>
</dbReference>
<dbReference type="Pfam" id="PF10414">
    <property type="entry name" value="CysG_dimeriser"/>
    <property type="match status" value="1"/>
</dbReference>
<proteinExistence type="predicted"/>
<dbReference type="Pfam" id="PF13241">
    <property type="entry name" value="NAD_binding_7"/>
    <property type="match status" value="1"/>
</dbReference>
<keyword evidence="5" id="KW-0627">Porphyrin biosynthesis</keyword>
<dbReference type="Gene3D" id="3.40.50.720">
    <property type="entry name" value="NAD(P)-binding Rossmann-like Domain"/>
    <property type="match status" value="1"/>
</dbReference>
<dbReference type="SUPFAM" id="SSF51735">
    <property type="entry name" value="NAD(P)-binding Rossmann-fold domains"/>
    <property type="match status" value="1"/>
</dbReference>
<dbReference type="GO" id="GO:0004325">
    <property type="term" value="F:ferrochelatase activity"/>
    <property type="evidence" value="ECO:0007669"/>
    <property type="project" value="InterPro"/>
</dbReference>
<dbReference type="InterPro" id="IPR036291">
    <property type="entry name" value="NAD(P)-bd_dom_sf"/>
</dbReference>
<feature type="domain" description="Sirohaem synthase dimerisation" evidence="7">
    <location>
        <begin position="149"/>
        <end position="203"/>
    </location>
</feature>
<sequence>MYPLMLKLEGQPCLVVGGGTIAERKIASLLEHGGRVLVITPEASDKIHRWAENGEVRLLQRTYREGDAVGHFLVVAATNVPDVNASVARDCQQRNILINAVDNQELSNFFVPASVRRGDLTIAISTGGASPAVAKRIRREIEGVFGEEYADFLKIMAELREQVLRDVPDPARRKAIFDRLADAGLLALLKAGDHQTVKERIAQCLSLSSD</sequence>
<dbReference type="PANTHER" id="PTHR35330:SF1">
    <property type="entry name" value="SIROHEME BIOSYNTHESIS PROTEIN MET8"/>
    <property type="match status" value="1"/>
</dbReference>
<dbReference type="InterPro" id="IPR028281">
    <property type="entry name" value="Sirohaem_synthase_central"/>
</dbReference>
<evidence type="ECO:0000313" key="10">
    <source>
        <dbReference type="EMBL" id="TCP63597.1"/>
    </source>
</evidence>
<reference evidence="10 11" key="4">
    <citation type="submission" date="2019-03" db="EMBL/GenBank/DDBJ databases">
        <title>Genomic Encyclopedia of Type Strains, Phase IV (KMG-IV): sequencing the most valuable type-strain genomes for metagenomic binning, comparative biology and taxonomic classification.</title>
        <authorList>
            <person name="Goeker M."/>
        </authorList>
    </citation>
    <scope>NUCLEOTIDE SEQUENCE [LARGE SCALE GENOMIC DNA]</scope>
    <source>
        <strain evidence="10 11">DSM 11170</strain>
    </source>
</reference>
<feature type="domain" description="Siroheme synthase central" evidence="8">
    <location>
        <begin position="117"/>
        <end position="142"/>
    </location>
</feature>
<dbReference type="NCBIfam" id="TIGR01470">
    <property type="entry name" value="cysG_Nterm"/>
    <property type="match status" value="1"/>
</dbReference>
<evidence type="ECO:0000256" key="6">
    <source>
        <dbReference type="ARBA" id="ARBA00047561"/>
    </source>
</evidence>
<dbReference type="SUPFAM" id="SSF75615">
    <property type="entry name" value="Siroheme synthase middle domains-like"/>
    <property type="match status" value="1"/>
</dbReference>
<dbReference type="InterPro" id="IPR042518">
    <property type="entry name" value="SirC_C"/>
</dbReference>
<comment type="catalytic activity">
    <reaction evidence="6">
        <text>precorrin-2 + NAD(+) = sirohydrochlorin + NADH + 2 H(+)</text>
        <dbReference type="Rhea" id="RHEA:15613"/>
        <dbReference type="ChEBI" id="CHEBI:15378"/>
        <dbReference type="ChEBI" id="CHEBI:57540"/>
        <dbReference type="ChEBI" id="CHEBI:57945"/>
        <dbReference type="ChEBI" id="CHEBI:58351"/>
        <dbReference type="ChEBI" id="CHEBI:58827"/>
        <dbReference type="EC" id="1.3.1.76"/>
    </reaction>
</comment>